<dbReference type="Ensembl" id="ENSCLMT00005002371.1">
    <property type="protein sequence ID" value="ENSCLMP00005002267.1"/>
    <property type="gene ID" value="ENSCLMG00005001158.1"/>
</dbReference>
<accession>A0A8C2WJ30</accession>
<organism evidence="3 4">
    <name type="scientific">Cyclopterus lumpus</name>
    <name type="common">Lumpsucker</name>
    <dbReference type="NCBI Taxonomy" id="8103"/>
    <lineage>
        <taxon>Eukaryota</taxon>
        <taxon>Metazoa</taxon>
        <taxon>Chordata</taxon>
        <taxon>Craniata</taxon>
        <taxon>Vertebrata</taxon>
        <taxon>Euteleostomi</taxon>
        <taxon>Actinopterygii</taxon>
        <taxon>Neopterygii</taxon>
        <taxon>Teleostei</taxon>
        <taxon>Neoteleostei</taxon>
        <taxon>Acanthomorphata</taxon>
        <taxon>Eupercaria</taxon>
        <taxon>Perciformes</taxon>
        <taxon>Cottioidei</taxon>
        <taxon>Cottales</taxon>
        <taxon>Cyclopteridae</taxon>
        <taxon>Cyclopterus</taxon>
    </lineage>
</organism>
<proteinExistence type="predicted"/>
<dbReference type="CTD" id="8772"/>
<dbReference type="PANTHER" id="PTHR15077:SF10">
    <property type="entry name" value="FAS-ASSOCIATED DEATH DOMAIN PROTEIN"/>
    <property type="match status" value="1"/>
</dbReference>
<dbReference type="AlphaFoldDB" id="A0A8C2WJ30"/>
<keyword evidence="4" id="KW-1185">Reference proteome</keyword>
<reference evidence="3" key="2">
    <citation type="submission" date="2025-09" db="UniProtKB">
        <authorList>
            <consortium name="Ensembl"/>
        </authorList>
    </citation>
    <scope>IDENTIFICATION</scope>
</reference>
<dbReference type="GO" id="GO:0005123">
    <property type="term" value="F:death receptor binding"/>
    <property type="evidence" value="ECO:0007669"/>
    <property type="project" value="TreeGrafter"/>
</dbReference>
<dbReference type="InterPro" id="IPR011029">
    <property type="entry name" value="DEATH-like_dom_sf"/>
</dbReference>
<feature type="domain" description="Death" evidence="1">
    <location>
        <begin position="103"/>
        <end position="186"/>
    </location>
</feature>
<dbReference type="GeneID" id="117747456"/>
<dbReference type="CDD" id="cd08336">
    <property type="entry name" value="DED_FADD"/>
    <property type="match status" value="1"/>
</dbReference>
<evidence type="ECO:0000313" key="4">
    <source>
        <dbReference type="Proteomes" id="UP000694565"/>
    </source>
</evidence>
<protein>
    <submittedName>
        <fullName evidence="3">Fas (tnfrsf6)-associated via death domain</fullName>
    </submittedName>
</protein>
<dbReference type="RefSeq" id="XP_034412583.1">
    <property type="nucleotide sequence ID" value="XM_034556692.1"/>
</dbReference>
<sequence length="189" mass="20998">MSSLQFSSVLLDISNQLAQKQLEDMKFLCRDFVGKRALENITSGIQLFQVLTEQGRLGADKTEFLSKLLKDIHRSDLSDKLDNFESGAGVSDGQPDAAERAKLDIATDVIAENLGRTWRKLGRTLGVTDVKLESISRRHTDLEETARELLKEWRKSRGAKARASDLVAALRACKLNLTADKVEDSLPTP</sequence>
<dbReference type="GO" id="GO:0097191">
    <property type="term" value="P:extrinsic apoptotic signaling pathway"/>
    <property type="evidence" value="ECO:0007669"/>
    <property type="project" value="TreeGrafter"/>
</dbReference>
<gene>
    <name evidence="3" type="primary">fadd</name>
</gene>
<dbReference type="PANTHER" id="PTHR15077">
    <property type="entry name" value="FAS-ASSOCIATING DEATH DOMAIN-CONTAINING PROTEIN FADD"/>
    <property type="match status" value="1"/>
</dbReference>
<reference evidence="3" key="1">
    <citation type="submission" date="2025-08" db="UniProtKB">
        <authorList>
            <consortium name="Ensembl"/>
        </authorList>
    </citation>
    <scope>IDENTIFICATION</scope>
</reference>
<dbReference type="PROSITE" id="PS50017">
    <property type="entry name" value="DEATH_DOMAIN"/>
    <property type="match status" value="1"/>
</dbReference>
<dbReference type="SUPFAM" id="SSF47986">
    <property type="entry name" value="DEATH domain"/>
    <property type="match status" value="1"/>
</dbReference>
<dbReference type="Proteomes" id="UP000694565">
    <property type="component" value="Unplaced"/>
</dbReference>
<name>A0A8C2WJ30_CYCLU</name>
<evidence type="ECO:0000259" key="1">
    <source>
        <dbReference type="PROSITE" id="PS50017"/>
    </source>
</evidence>
<dbReference type="GO" id="GO:0043065">
    <property type="term" value="P:positive regulation of apoptotic process"/>
    <property type="evidence" value="ECO:0007669"/>
    <property type="project" value="Ensembl"/>
</dbReference>
<dbReference type="SMART" id="SM00031">
    <property type="entry name" value="DED"/>
    <property type="match status" value="1"/>
</dbReference>
<dbReference type="OrthoDB" id="100767at2759"/>
<dbReference type="PROSITE" id="PS50168">
    <property type="entry name" value="DED"/>
    <property type="match status" value="1"/>
</dbReference>
<dbReference type="Pfam" id="PF00531">
    <property type="entry name" value="Death"/>
    <property type="match status" value="1"/>
</dbReference>
<dbReference type="Gene3D" id="1.10.533.10">
    <property type="entry name" value="Death Domain, Fas"/>
    <property type="match status" value="2"/>
</dbReference>
<feature type="domain" description="DED" evidence="2">
    <location>
        <begin position="5"/>
        <end position="83"/>
    </location>
</feature>
<dbReference type="GO" id="GO:0031265">
    <property type="term" value="C:CD95 death-inducing signaling complex"/>
    <property type="evidence" value="ECO:0007669"/>
    <property type="project" value="TreeGrafter"/>
</dbReference>
<dbReference type="InterPro" id="IPR001875">
    <property type="entry name" value="DED_dom"/>
</dbReference>
<dbReference type="GeneTree" id="ENSGT00390000002105"/>
<evidence type="ECO:0000259" key="2">
    <source>
        <dbReference type="PROSITE" id="PS50168"/>
    </source>
</evidence>
<dbReference type="KEGG" id="clum:117747456"/>
<dbReference type="InterPro" id="IPR000488">
    <property type="entry name" value="Death_dom"/>
</dbReference>
<dbReference type="GO" id="GO:0089720">
    <property type="term" value="F:caspase binding"/>
    <property type="evidence" value="ECO:0007669"/>
    <property type="project" value="TreeGrafter"/>
</dbReference>
<dbReference type="GO" id="GO:0045089">
    <property type="term" value="P:positive regulation of innate immune response"/>
    <property type="evidence" value="ECO:0007669"/>
    <property type="project" value="TreeGrafter"/>
</dbReference>
<dbReference type="SMART" id="SM00005">
    <property type="entry name" value="DEATH"/>
    <property type="match status" value="1"/>
</dbReference>
<dbReference type="InterPro" id="IPR016729">
    <property type="entry name" value="FADD"/>
</dbReference>
<evidence type="ECO:0000313" key="3">
    <source>
        <dbReference type="Ensembl" id="ENSCLMP00005002267.1"/>
    </source>
</evidence>
<dbReference type="Pfam" id="PF01335">
    <property type="entry name" value="DED"/>
    <property type="match status" value="1"/>
</dbReference>